<dbReference type="Proteomes" id="UP000326950">
    <property type="component" value="Unassembled WGS sequence"/>
</dbReference>
<keyword evidence="1" id="KW-0472">Membrane</keyword>
<evidence type="ECO:0000313" key="3">
    <source>
        <dbReference type="Proteomes" id="UP000326950"/>
    </source>
</evidence>
<name>A0A5N6UI82_ASPTM</name>
<keyword evidence="3" id="KW-1185">Reference proteome</keyword>
<reference evidence="2 3" key="1">
    <citation type="submission" date="2019-04" db="EMBL/GenBank/DDBJ databases">
        <title>Friends and foes A comparative genomics study of 23 Aspergillus species from section Flavi.</title>
        <authorList>
            <consortium name="DOE Joint Genome Institute"/>
            <person name="Kjaerbolling I."/>
            <person name="Vesth T."/>
            <person name="Frisvad J.C."/>
            <person name="Nybo J.L."/>
            <person name="Theobald S."/>
            <person name="Kildgaard S."/>
            <person name="Isbrandt T."/>
            <person name="Kuo A."/>
            <person name="Sato A."/>
            <person name="Lyhne E.K."/>
            <person name="Kogle M.E."/>
            <person name="Wiebenga A."/>
            <person name="Kun R.S."/>
            <person name="Lubbers R.J."/>
            <person name="Makela M.R."/>
            <person name="Barry K."/>
            <person name="Chovatia M."/>
            <person name="Clum A."/>
            <person name="Daum C."/>
            <person name="Haridas S."/>
            <person name="He G."/>
            <person name="LaButti K."/>
            <person name="Lipzen A."/>
            <person name="Mondo S."/>
            <person name="Riley R."/>
            <person name="Salamov A."/>
            <person name="Simmons B.A."/>
            <person name="Magnuson J.K."/>
            <person name="Henrissat B."/>
            <person name="Mortensen U.H."/>
            <person name="Larsen T.O."/>
            <person name="Devries R.P."/>
            <person name="Grigoriev I.V."/>
            <person name="Machida M."/>
            <person name="Baker S.E."/>
            <person name="Andersen M.R."/>
        </authorList>
    </citation>
    <scope>NUCLEOTIDE SEQUENCE [LARGE SCALE GENOMIC DNA]</scope>
    <source>
        <strain evidence="2 3">CBS 117626</strain>
    </source>
</reference>
<dbReference type="AlphaFoldDB" id="A0A5N6UI82"/>
<protein>
    <submittedName>
        <fullName evidence="2">Uncharacterized protein</fullName>
    </submittedName>
</protein>
<organism evidence="2 3">
    <name type="scientific">Aspergillus tamarii</name>
    <dbReference type="NCBI Taxonomy" id="41984"/>
    <lineage>
        <taxon>Eukaryota</taxon>
        <taxon>Fungi</taxon>
        <taxon>Dikarya</taxon>
        <taxon>Ascomycota</taxon>
        <taxon>Pezizomycotina</taxon>
        <taxon>Eurotiomycetes</taxon>
        <taxon>Eurotiomycetidae</taxon>
        <taxon>Eurotiales</taxon>
        <taxon>Aspergillaceae</taxon>
        <taxon>Aspergillus</taxon>
        <taxon>Aspergillus subgen. Circumdati</taxon>
    </lineage>
</organism>
<keyword evidence="1" id="KW-1133">Transmembrane helix</keyword>
<evidence type="ECO:0000313" key="2">
    <source>
        <dbReference type="EMBL" id="KAE8158203.1"/>
    </source>
</evidence>
<sequence length="54" mass="6498">MMIVQLLYGHLQGETRTVTNRPISEIWFLVCVPNFFFSFFPGWRFSPWQVETSR</sequence>
<dbReference type="EMBL" id="ML738701">
    <property type="protein sequence ID" value="KAE8158203.1"/>
    <property type="molecule type" value="Genomic_DNA"/>
</dbReference>
<keyword evidence="1" id="KW-0812">Transmembrane</keyword>
<evidence type="ECO:0000256" key="1">
    <source>
        <dbReference type="SAM" id="Phobius"/>
    </source>
</evidence>
<feature type="transmembrane region" description="Helical" evidence="1">
    <location>
        <begin position="26"/>
        <end position="45"/>
    </location>
</feature>
<gene>
    <name evidence="2" type="ORF">BDV40DRAFT_276382</name>
</gene>
<proteinExistence type="predicted"/>
<accession>A0A5N6UI82</accession>